<reference evidence="1 2" key="1">
    <citation type="journal article" date="2019" name="Sci. Data">
        <title>Hybrid genome assembly and annotation of Danionella translucida.</title>
        <authorList>
            <person name="Kadobianskyi M."/>
            <person name="Schulze L."/>
            <person name="Schuelke M."/>
            <person name="Judkewitz B."/>
        </authorList>
    </citation>
    <scope>NUCLEOTIDE SEQUENCE [LARGE SCALE GENOMIC DNA]</scope>
    <source>
        <strain evidence="1 2">Bolton</strain>
    </source>
</reference>
<protein>
    <submittedName>
        <fullName evidence="1">Uncharacterized protein</fullName>
    </submittedName>
</protein>
<sequence length="69" mass="7608">MYETLPEWFAPFKSGTVSVPSVLLLLRLRLKDVCQVSVSTQRINYLKNVLVCCSEQTATVSGASLCIIS</sequence>
<evidence type="ECO:0000313" key="1">
    <source>
        <dbReference type="EMBL" id="TRY85090.1"/>
    </source>
</evidence>
<evidence type="ECO:0000313" key="2">
    <source>
        <dbReference type="Proteomes" id="UP000316079"/>
    </source>
</evidence>
<dbReference type="Proteomes" id="UP000316079">
    <property type="component" value="Unassembled WGS sequence"/>
</dbReference>
<dbReference type="EMBL" id="SRMA01026312">
    <property type="protein sequence ID" value="TRY85090.1"/>
    <property type="molecule type" value="Genomic_DNA"/>
</dbReference>
<proteinExistence type="predicted"/>
<comment type="caution">
    <text evidence="1">The sequence shown here is derived from an EMBL/GenBank/DDBJ whole genome shotgun (WGS) entry which is preliminary data.</text>
</comment>
<accession>A0A553Q576</accession>
<keyword evidence="2" id="KW-1185">Reference proteome</keyword>
<dbReference type="AlphaFoldDB" id="A0A553Q576"/>
<name>A0A553Q576_9TELE</name>
<organism evidence="1 2">
    <name type="scientific">Danionella cerebrum</name>
    <dbReference type="NCBI Taxonomy" id="2873325"/>
    <lineage>
        <taxon>Eukaryota</taxon>
        <taxon>Metazoa</taxon>
        <taxon>Chordata</taxon>
        <taxon>Craniata</taxon>
        <taxon>Vertebrata</taxon>
        <taxon>Euteleostomi</taxon>
        <taxon>Actinopterygii</taxon>
        <taxon>Neopterygii</taxon>
        <taxon>Teleostei</taxon>
        <taxon>Ostariophysi</taxon>
        <taxon>Cypriniformes</taxon>
        <taxon>Danionidae</taxon>
        <taxon>Danioninae</taxon>
        <taxon>Danionella</taxon>
    </lineage>
</organism>
<gene>
    <name evidence="1" type="ORF">DNTS_023040</name>
</gene>